<dbReference type="Gene3D" id="3.40.50.12780">
    <property type="entry name" value="N-terminal domain of ligase-like"/>
    <property type="match status" value="1"/>
</dbReference>
<dbReference type="SUPFAM" id="SSF47336">
    <property type="entry name" value="ACP-like"/>
    <property type="match status" value="1"/>
</dbReference>
<dbReference type="InterPro" id="IPR045851">
    <property type="entry name" value="AMP-bd_C_sf"/>
</dbReference>
<dbReference type="GO" id="GO:0031177">
    <property type="term" value="F:phosphopantetheine binding"/>
    <property type="evidence" value="ECO:0007669"/>
    <property type="project" value="TreeGrafter"/>
</dbReference>
<feature type="domain" description="Carrier" evidence="4">
    <location>
        <begin position="155"/>
        <end position="231"/>
    </location>
</feature>
<keyword evidence="1" id="KW-0596">Phosphopantetheine</keyword>
<proteinExistence type="predicted"/>
<dbReference type="Proteomes" id="UP000016934">
    <property type="component" value="Unassembled WGS sequence"/>
</dbReference>
<dbReference type="GO" id="GO:0016874">
    <property type="term" value="F:ligase activity"/>
    <property type="evidence" value="ECO:0007669"/>
    <property type="project" value="UniProtKB-KW"/>
</dbReference>
<dbReference type="GO" id="GO:0043041">
    <property type="term" value="P:amino acid activation for nonribosomal peptide biosynthetic process"/>
    <property type="evidence" value="ECO:0007669"/>
    <property type="project" value="TreeGrafter"/>
</dbReference>
<dbReference type="RefSeq" id="XP_007706094.1">
    <property type="nucleotide sequence ID" value="XM_007707904.1"/>
</dbReference>
<evidence type="ECO:0000256" key="2">
    <source>
        <dbReference type="ARBA" id="ARBA00022553"/>
    </source>
</evidence>
<dbReference type="eggNOG" id="KOG1178">
    <property type="taxonomic scope" value="Eukaryota"/>
</dbReference>
<evidence type="ECO:0000256" key="1">
    <source>
        <dbReference type="ARBA" id="ARBA00022450"/>
    </source>
</evidence>
<dbReference type="PANTHER" id="PTHR45527:SF1">
    <property type="entry name" value="FATTY ACID SYNTHASE"/>
    <property type="match status" value="1"/>
</dbReference>
<dbReference type="HOGENOM" id="CLU_1182585_0_0_1"/>
<dbReference type="InterPro" id="IPR042099">
    <property type="entry name" value="ANL_N_sf"/>
</dbReference>
<sequence length="235" mass="26227">RFYRTGDLARFAPDGCLEYIGRKDSQVKLHGQRVELGEVEHHLRKLSSYRSAEVAVEIITSDLNGRSNTVLGAFVSMNNNICVGALQEFSTAATELLYSELPGYMVPTVFLPIYELPLTVSGKLNRKKLREKGTELLQIQRQQEKAPAITEEPYSSLTEAEQTLRTLWGDVLQMRPETISADDHFLRLGGDSIAAMRLSSLALEHGISLLVSDIMSNPVLRQMAVTLQGVTHKKR</sequence>
<dbReference type="OrthoDB" id="416786at2759"/>
<dbReference type="EMBL" id="KB445663">
    <property type="protein sequence ID" value="EMD58206.1"/>
    <property type="molecule type" value="Genomic_DNA"/>
</dbReference>
<keyword evidence="2" id="KW-0597">Phosphoprotein</keyword>
<dbReference type="PROSITE" id="PS00012">
    <property type="entry name" value="PHOSPHOPANTETHEINE"/>
    <property type="match status" value="1"/>
</dbReference>
<keyword evidence="3" id="KW-0436">Ligase</keyword>
<dbReference type="STRING" id="665912.M2SM34"/>
<dbReference type="Gene3D" id="1.10.1200.10">
    <property type="entry name" value="ACP-like"/>
    <property type="match status" value="1"/>
</dbReference>
<reference evidence="6" key="2">
    <citation type="journal article" date="2013" name="PLoS Genet.">
        <title>Comparative genome structure, secondary metabolite, and effector coding capacity across Cochliobolus pathogens.</title>
        <authorList>
            <person name="Condon B.J."/>
            <person name="Leng Y."/>
            <person name="Wu D."/>
            <person name="Bushley K.E."/>
            <person name="Ohm R.A."/>
            <person name="Otillar R."/>
            <person name="Martin J."/>
            <person name="Schackwitz W."/>
            <person name="Grimwood J."/>
            <person name="MohdZainudin N."/>
            <person name="Xue C."/>
            <person name="Wang R."/>
            <person name="Manning V.A."/>
            <person name="Dhillon B."/>
            <person name="Tu Z.J."/>
            <person name="Steffenson B.J."/>
            <person name="Salamov A."/>
            <person name="Sun H."/>
            <person name="Lowry S."/>
            <person name="LaButti K."/>
            <person name="Han J."/>
            <person name="Copeland A."/>
            <person name="Lindquist E."/>
            <person name="Barry K."/>
            <person name="Schmutz J."/>
            <person name="Baker S.E."/>
            <person name="Ciuffetti L.M."/>
            <person name="Grigoriev I.V."/>
            <person name="Zhong S."/>
            <person name="Turgeon B.G."/>
        </authorList>
    </citation>
    <scope>NUCLEOTIDE SEQUENCE [LARGE SCALE GENOMIC DNA]</scope>
    <source>
        <strain evidence="6">ND90Pr / ATCC 201652</strain>
    </source>
</reference>
<dbReference type="Pfam" id="PF00550">
    <property type="entry name" value="PP-binding"/>
    <property type="match status" value="1"/>
</dbReference>
<dbReference type="KEGG" id="bsc:COCSADRAFT_104448"/>
<gene>
    <name evidence="5" type="ORF">COCSADRAFT_104448</name>
</gene>
<protein>
    <recommendedName>
        <fullName evidence="4">Carrier domain-containing protein</fullName>
    </recommendedName>
</protein>
<dbReference type="AlphaFoldDB" id="M2SM34"/>
<dbReference type="Gene3D" id="3.30.300.30">
    <property type="match status" value="1"/>
</dbReference>
<evidence type="ECO:0000259" key="4">
    <source>
        <dbReference type="PROSITE" id="PS50075"/>
    </source>
</evidence>
<accession>M2SM34</accession>
<feature type="non-terminal residue" evidence="5">
    <location>
        <position position="1"/>
    </location>
</feature>
<dbReference type="InterPro" id="IPR009081">
    <property type="entry name" value="PP-bd_ACP"/>
</dbReference>
<dbReference type="GO" id="GO:0005737">
    <property type="term" value="C:cytoplasm"/>
    <property type="evidence" value="ECO:0007669"/>
    <property type="project" value="TreeGrafter"/>
</dbReference>
<name>M2SM34_COCSN</name>
<organism evidence="5 6">
    <name type="scientific">Cochliobolus sativus (strain ND90Pr / ATCC 201652)</name>
    <name type="common">Common root rot and spot blotch fungus</name>
    <name type="synonym">Bipolaris sorokiniana</name>
    <dbReference type="NCBI Taxonomy" id="665912"/>
    <lineage>
        <taxon>Eukaryota</taxon>
        <taxon>Fungi</taxon>
        <taxon>Dikarya</taxon>
        <taxon>Ascomycota</taxon>
        <taxon>Pezizomycotina</taxon>
        <taxon>Dothideomycetes</taxon>
        <taxon>Pleosporomycetidae</taxon>
        <taxon>Pleosporales</taxon>
        <taxon>Pleosporineae</taxon>
        <taxon>Pleosporaceae</taxon>
        <taxon>Bipolaris</taxon>
    </lineage>
</organism>
<evidence type="ECO:0000256" key="3">
    <source>
        <dbReference type="ARBA" id="ARBA00022598"/>
    </source>
</evidence>
<dbReference type="SUPFAM" id="SSF56801">
    <property type="entry name" value="Acetyl-CoA synthetase-like"/>
    <property type="match status" value="1"/>
</dbReference>
<dbReference type="FunFam" id="1.10.1200.10:FF:000005">
    <property type="entry name" value="Nonribosomal peptide synthetase 1"/>
    <property type="match status" value="1"/>
</dbReference>
<evidence type="ECO:0000313" key="6">
    <source>
        <dbReference type="Proteomes" id="UP000016934"/>
    </source>
</evidence>
<keyword evidence="6" id="KW-1185">Reference proteome</keyword>
<dbReference type="PANTHER" id="PTHR45527">
    <property type="entry name" value="NONRIBOSOMAL PEPTIDE SYNTHETASE"/>
    <property type="match status" value="1"/>
</dbReference>
<dbReference type="GO" id="GO:0044550">
    <property type="term" value="P:secondary metabolite biosynthetic process"/>
    <property type="evidence" value="ECO:0007669"/>
    <property type="project" value="TreeGrafter"/>
</dbReference>
<evidence type="ECO:0000313" key="5">
    <source>
        <dbReference type="EMBL" id="EMD58206.1"/>
    </source>
</evidence>
<dbReference type="InterPro" id="IPR036736">
    <property type="entry name" value="ACP-like_sf"/>
</dbReference>
<reference evidence="5 6" key="1">
    <citation type="journal article" date="2012" name="PLoS Pathog.">
        <title>Diverse lifestyles and strategies of plant pathogenesis encoded in the genomes of eighteen Dothideomycetes fungi.</title>
        <authorList>
            <person name="Ohm R.A."/>
            <person name="Feau N."/>
            <person name="Henrissat B."/>
            <person name="Schoch C.L."/>
            <person name="Horwitz B.A."/>
            <person name="Barry K.W."/>
            <person name="Condon B.J."/>
            <person name="Copeland A.C."/>
            <person name="Dhillon B."/>
            <person name="Glaser F."/>
            <person name="Hesse C.N."/>
            <person name="Kosti I."/>
            <person name="LaButti K."/>
            <person name="Lindquist E.A."/>
            <person name="Lucas S."/>
            <person name="Salamov A.A."/>
            <person name="Bradshaw R.E."/>
            <person name="Ciuffetti L."/>
            <person name="Hamelin R.C."/>
            <person name="Kema G.H.J."/>
            <person name="Lawrence C."/>
            <person name="Scott J.A."/>
            <person name="Spatafora J.W."/>
            <person name="Turgeon B.G."/>
            <person name="de Wit P.J.G.M."/>
            <person name="Zhong S."/>
            <person name="Goodwin S.B."/>
            <person name="Grigoriev I.V."/>
        </authorList>
    </citation>
    <scope>NUCLEOTIDE SEQUENCE [LARGE SCALE GENOMIC DNA]</scope>
    <source>
        <strain evidence="6">ND90Pr / ATCC 201652</strain>
    </source>
</reference>
<dbReference type="PROSITE" id="PS50075">
    <property type="entry name" value="CARRIER"/>
    <property type="match status" value="1"/>
</dbReference>
<dbReference type="InterPro" id="IPR006162">
    <property type="entry name" value="Ppantetheine_attach_site"/>
</dbReference>
<dbReference type="GeneID" id="19129908"/>
<dbReference type="OMA" id="MIPRHIH"/>